<dbReference type="Pfam" id="PF13561">
    <property type="entry name" value="adh_short_C2"/>
    <property type="match status" value="1"/>
</dbReference>
<dbReference type="InterPro" id="IPR036291">
    <property type="entry name" value="NAD(P)-bd_dom_sf"/>
</dbReference>
<reference evidence="3" key="1">
    <citation type="journal article" date="2020" name="mSystems">
        <title>Genome- and Community-Level Interaction Insights into Carbon Utilization and Element Cycling Functions of Hydrothermarchaeota in Hydrothermal Sediment.</title>
        <authorList>
            <person name="Zhou Z."/>
            <person name="Liu Y."/>
            <person name="Xu W."/>
            <person name="Pan J."/>
            <person name="Luo Z.H."/>
            <person name="Li M."/>
        </authorList>
    </citation>
    <scope>NUCLEOTIDE SEQUENCE [LARGE SCALE GENOMIC DNA]</scope>
    <source>
        <strain evidence="3">SpSt-885</strain>
    </source>
</reference>
<comment type="caution">
    <text evidence="3">The sequence shown here is derived from an EMBL/GenBank/DDBJ whole genome shotgun (WGS) entry which is preliminary data.</text>
</comment>
<dbReference type="InterPro" id="IPR002347">
    <property type="entry name" value="SDR_fam"/>
</dbReference>
<dbReference type="GO" id="GO:0016491">
    <property type="term" value="F:oxidoreductase activity"/>
    <property type="evidence" value="ECO:0007669"/>
    <property type="project" value="UniProtKB-KW"/>
</dbReference>
<organism evidence="3">
    <name type="scientific">Fervidicoccus fontis</name>
    <dbReference type="NCBI Taxonomy" id="683846"/>
    <lineage>
        <taxon>Archaea</taxon>
        <taxon>Thermoproteota</taxon>
        <taxon>Thermoprotei</taxon>
        <taxon>Fervidicoccales</taxon>
        <taxon>Fervidicoccaceae</taxon>
        <taxon>Fervidicoccus</taxon>
    </lineage>
</organism>
<dbReference type="EMBL" id="DTLS01000042">
    <property type="protein sequence ID" value="HGZ59875.1"/>
    <property type="molecule type" value="Genomic_DNA"/>
</dbReference>
<dbReference type="Gene3D" id="3.40.50.720">
    <property type="entry name" value="NAD(P)-binding Rossmann-like Domain"/>
    <property type="match status" value="1"/>
</dbReference>
<proteinExistence type="inferred from homology"/>
<dbReference type="PANTHER" id="PTHR43943">
    <property type="entry name" value="DEHYDROGENASE/REDUCTASE (SDR FAMILY) MEMBER 4"/>
    <property type="match status" value="1"/>
</dbReference>
<dbReference type="PANTHER" id="PTHR43943:SF17">
    <property type="entry name" value="3-PHENYLPROPIONATE-DIHYDRODIOL_CINNAMIC ACID-DIHYDRODIOL DEHYDROGENASE"/>
    <property type="match status" value="1"/>
</dbReference>
<keyword evidence="2" id="KW-0560">Oxidoreductase</keyword>
<comment type="similarity">
    <text evidence="1">Belongs to the short-chain dehydrogenases/reductases (SDR) family.</text>
</comment>
<dbReference type="FunFam" id="3.40.50.720:FF:000084">
    <property type="entry name" value="Short-chain dehydrogenase reductase"/>
    <property type="match status" value="1"/>
</dbReference>
<dbReference type="SUPFAM" id="SSF51735">
    <property type="entry name" value="NAD(P)-binding Rossmann-fold domains"/>
    <property type="match status" value="1"/>
</dbReference>
<dbReference type="PRINTS" id="PR00081">
    <property type="entry name" value="GDHRDH"/>
</dbReference>
<evidence type="ECO:0000256" key="2">
    <source>
        <dbReference type="ARBA" id="ARBA00023002"/>
    </source>
</evidence>
<protein>
    <submittedName>
        <fullName evidence="3">SDR family oxidoreductase</fullName>
    </submittedName>
</protein>
<name>A0A7J3SKS9_9CREN</name>
<accession>A0A7J3SKS9</accession>
<dbReference type="AlphaFoldDB" id="A0A7J3SKS9"/>
<evidence type="ECO:0000256" key="1">
    <source>
        <dbReference type="ARBA" id="ARBA00006484"/>
    </source>
</evidence>
<evidence type="ECO:0000313" key="3">
    <source>
        <dbReference type="EMBL" id="HGZ59875.1"/>
    </source>
</evidence>
<sequence>MKVLVTASTKGIGFGISKVLLENGANVVINGRTQENVSASLEKLGRLGAGKVYGIAADITKREEAVRLVKEASQALGGLDSLVYVTGPPKPGKFSELSFQDWEAGVDLLIKSALVLAKESITYLEKSERPSMVFLTSVAVKEPIPNIALSNVLRISIHGLVKTLSRELAAKGIRVNAVLPGHIETERAIQLALDRAQREGKSLDDVLRETAREIPLGRLGKPEEIGYAVAFLISPFASYITGTFLPVDGGILRSL</sequence>
<dbReference type="CDD" id="cd05344">
    <property type="entry name" value="BKR_like_SDR_like"/>
    <property type="match status" value="1"/>
</dbReference>
<gene>
    <name evidence="3" type="ORF">ENW83_01525</name>
</gene>